<organism evidence="2 3">
    <name type="scientific">Dictyobacter aurantiacus</name>
    <dbReference type="NCBI Taxonomy" id="1936993"/>
    <lineage>
        <taxon>Bacteria</taxon>
        <taxon>Bacillati</taxon>
        <taxon>Chloroflexota</taxon>
        <taxon>Ktedonobacteria</taxon>
        <taxon>Ktedonobacterales</taxon>
        <taxon>Dictyobacteraceae</taxon>
        <taxon>Dictyobacter</taxon>
    </lineage>
</organism>
<protein>
    <submittedName>
        <fullName evidence="2">Uncharacterized protein</fullName>
    </submittedName>
</protein>
<dbReference type="Proteomes" id="UP000287224">
    <property type="component" value="Unassembled WGS sequence"/>
</dbReference>
<feature type="transmembrane region" description="Helical" evidence="1">
    <location>
        <begin position="20"/>
        <end position="41"/>
    </location>
</feature>
<accession>A0A401Z8P0</accession>
<dbReference type="EMBL" id="BIFQ01000001">
    <property type="protein sequence ID" value="GCE03199.1"/>
    <property type="molecule type" value="Genomic_DNA"/>
</dbReference>
<comment type="caution">
    <text evidence="2">The sequence shown here is derived from an EMBL/GenBank/DDBJ whole genome shotgun (WGS) entry which is preliminary data.</text>
</comment>
<evidence type="ECO:0000313" key="2">
    <source>
        <dbReference type="EMBL" id="GCE03199.1"/>
    </source>
</evidence>
<evidence type="ECO:0000313" key="3">
    <source>
        <dbReference type="Proteomes" id="UP000287224"/>
    </source>
</evidence>
<keyword evidence="1" id="KW-0812">Transmembrane</keyword>
<gene>
    <name evidence="2" type="ORF">KDAU_05280</name>
</gene>
<sequence length="76" mass="8818">MLPYSDDRRVYTFEYCVSSRAMEGGAIQIFIACLLSSNFLVTTEKLSGFRRDRTVFVDHEKEDGDVYAIEASHRRF</sequence>
<dbReference type="AlphaFoldDB" id="A0A401Z8P0"/>
<name>A0A401Z8P0_9CHLR</name>
<keyword evidence="1" id="KW-1133">Transmembrane helix</keyword>
<keyword evidence="1" id="KW-0472">Membrane</keyword>
<keyword evidence="3" id="KW-1185">Reference proteome</keyword>
<evidence type="ECO:0000256" key="1">
    <source>
        <dbReference type="SAM" id="Phobius"/>
    </source>
</evidence>
<proteinExistence type="predicted"/>
<reference evidence="3" key="1">
    <citation type="submission" date="2018-12" db="EMBL/GenBank/DDBJ databases">
        <title>Tengunoibacter tsumagoiensis gen. nov., sp. nov., Dictyobacter kobayashii sp. nov., D. alpinus sp. nov., and D. joshuensis sp. nov. and description of Dictyobacteraceae fam. nov. within the order Ktedonobacterales isolated from Tengu-no-mugimeshi.</title>
        <authorList>
            <person name="Wang C.M."/>
            <person name="Zheng Y."/>
            <person name="Sakai Y."/>
            <person name="Toyoda A."/>
            <person name="Minakuchi Y."/>
            <person name="Abe K."/>
            <person name="Yokota A."/>
            <person name="Yabe S."/>
        </authorList>
    </citation>
    <scope>NUCLEOTIDE SEQUENCE [LARGE SCALE GENOMIC DNA]</scope>
    <source>
        <strain evidence="3">S-27</strain>
    </source>
</reference>